<dbReference type="InterPro" id="IPR050555">
    <property type="entry name" value="Bact_Solute-Bind_Prot2"/>
</dbReference>
<dbReference type="Gene3D" id="3.40.50.2300">
    <property type="match status" value="2"/>
</dbReference>
<dbReference type="Pfam" id="PF13407">
    <property type="entry name" value="Peripla_BP_4"/>
    <property type="match status" value="1"/>
</dbReference>
<dbReference type="Proteomes" id="UP001207408">
    <property type="component" value="Unassembled WGS sequence"/>
</dbReference>
<organism evidence="5 6">
    <name type="scientific">Plebeiibacterium marinum</name>
    <dbReference type="NCBI Taxonomy" id="2992111"/>
    <lineage>
        <taxon>Bacteria</taxon>
        <taxon>Pseudomonadati</taxon>
        <taxon>Bacteroidota</taxon>
        <taxon>Bacteroidia</taxon>
        <taxon>Marinilabiliales</taxon>
        <taxon>Marinilabiliaceae</taxon>
        <taxon>Plebeiibacterium</taxon>
    </lineage>
</organism>
<evidence type="ECO:0000259" key="4">
    <source>
        <dbReference type="Pfam" id="PF13407"/>
    </source>
</evidence>
<name>A0AAE3MAW3_9BACT</name>
<dbReference type="GO" id="GO:0030246">
    <property type="term" value="F:carbohydrate binding"/>
    <property type="evidence" value="ECO:0007669"/>
    <property type="project" value="TreeGrafter"/>
</dbReference>
<evidence type="ECO:0000313" key="5">
    <source>
        <dbReference type="EMBL" id="MCW3804513.1"/>
    </source>
</evidence>
<evidence type="ECO:0000256" key="2">
    <source>
        <dbReference type="ARBA" id="ARBA00007639"/>
    </source>
</evidence>
<protein>
    <submittedName>
        <fullName evidence="5">Substrate-binding domain-containing protein</fullName>
    </submittedName>
</protein>
<dbReference type="EMBL" id="JAPDPI010000003">
    <property type="protein sequence ID" value="MCW3804513.1"/>
    <property type="molecule type" value="Genomic_DNA"/>
</dbReference>
<dbReference type="SUPFAM" id="SSF53822">
    <property type="entry name" value="Periplasmic binding protein-like I"/>
    <property type="match status" value="1"/>
</dbReference>
<proteinExistence type="inferred from homology"/>
<dbReference type="GO" id="GO:0030288">
    <property type="term" value="C:outer membrane-bounded periplasmic space"/>
    <property type="evidence" value="ECO:0007669"/>
    <property type="project" value="TreeGrafter"/>
</dbReference>
<accession>A0AAE3MAW3</accession>
<comment type="caution">
    <text evidence="5">The sequence shown here is derived from an EMBL/GenBank/DDBJ whole genome shotgun (WGS) entry which is preliminary data.</text>
</comment>
<evidence type="ECO:0000256" key="3">
    <source>
        <dbReference type="ARBA" id="ARBA00022729"/>
    </source>
</evidence>
<dbReference type="RefSeq" id="WP_301197734.1">
    <property type="nucleotide sequence ID" value="NZ_JAPDPI010000003.1"/>
</dbReference>
<sequence>MKKLILIFTFISGVIASSNSLAQKDSTHIGFILANLYSERWHKDMSYFKEKANELGAKVTFIDCFDSEEEQANAARKLVQLDVDCIVFVPIAISDKSVVAIARQAAIPVISYDRFVNSEDLDLYISFDSEHVGEMMAKQVTERLPAGNILFVGGPSSDFNSALVRKGVFSVLKREREKYEIKKVNTSDWSELSAFMTVQKYLEETKFKPDAIICSSDLLTTGVMYVLEEMGLMGDVLLTGQDGNLNICRQIIKGNVLMTVYKSNRKLAYTAAEAAVDIAKEGSLNKVDAGNYFMKVPAILKSTTVLNKENIDQMMTMLNIYSKEELYGAE</sequence>
<dbReference type="InterPro" id="IPR028082">
    <property type="entry name" value="Peripla_BP_I"/>
</dbReference>
<evidence type="ECO:0000256" key="1">
    <source>
        <dbReference type="ARBA" id="ARBA00004196"/>
    </source>
</evidence>
<keyword evidence="3" id="KW-0732">Signal</keyword>
<gene>
    <name evidence="5" type="ORF">OM074_02685</name>
</gene>
<dbReference type="PANTHER" id="PTHR30036:SF1">
    <property type="entry name" value="D-XYLOSE-BINDING PERIPLASMIC PROTEIN"/>
    <property type="match status" value="1"/>
</dbReference>
<reference evidence="5" key="1">
    <citation type="submission" date="2022-10" db="EMBL/GenBank/DDBJ databases">
        <authorList>
            <person name="Yu W.X."/>
        </authorList>
    </citation>
    <scope>NUCLEOTIDE SEQUENCE</scope>
    <source>
        <strain evidence="5">D04</strain>
    </source>
</reference>
<keyword evidence="6" id="KW-1185">Reference proteome</keyword>
<comment type="subcellular location">
    <subcellularLocation>
        <location evidence="1">Cell envelope</location>
    </subcellularLocation>
</comment>
<evidence type="ECO:0000313" key="6">
    <source>
        <dbReference type="Proteomes" id="UP001207408"/>
    </source>
</evidence>
<feature type="domain" description="Periplasmic binding protein" evidence="4">
    <location>
        <begin position="29"/>
        <end position="280"/>
    </location>
</feature>
<dbReference type="AlphaFoldDB" id="A0AAE3MAW3"/>
<comment type="similarity">
    <text evidence="2">Belongs to the bacterial solute-binding protein 2 family.</text>
</comment>
<dbReference type="PANTHER" id="PTHR30036">
    <property type="entry name" value="D-XYLOSE-BINDING PERIPLASMIC PROTEIN"/>
    <property type="match status" value="1"/>
</dbReference>
<dbReference type="InterPro" id="IPR025997">
    <property type="entry name" value="SBP_2_dom"/>
</dbReference>